<reference evidence="1 2" key="1">
    <citation type="submission" date="2016-01" db="EMBL/GenBank/DDBJ databases">
        <authorList>
            <person name="Oliw E.H."/>
        </authorList>
    </citation>
    <scope>NUCLEOTIDE SEQUENCE [LARGE SCALE GENOMIC DNA]</scope>
    <source>
        <strain evidence="1 2">MJR7757A</strain>
    </source>
</reference>
<dbReference type="EMBL" id="LRPU01000005">
    <property type="protein sequence ID" value="KXA14791.1"/>
    <property type="molecule type" value="Genomic_DNA"/>
</dbReference>
<sequence>MNYLENMINGENYFKLIRIKIFKKILVIMKNSLVKGEVL</sequence>
<dbReference type="PATRIC" id="fig|1502.174.peg.118"/>
<accession>A0A133NER7</accession>
<protein>
    <submittedName>
        <fullName evidence="1">Uncharacterized protein</fullName>
    </submittedName>
</protein>
<organism evidence="1 2">
    <name type="scientific">Clostridium perfringens</name>
    <dbReference type="NCBI Taxonomy" id="1502"/>
    <lineage>
        <taxon>Bacteria</taxon>
        <taxon>Bacillati</taxon>
        <taxon>Bacillota</taxon>
        <taxon>Clostridia</taxon>
        <taxon>Eubacteriales</taxon>
        <taxon>Clostridiaceae</taxon>
        <taxon>Clostridium</taxon>
    </lineage>
</organism>
<evidence type="ECO:0000313" key="2">
    <source>
        <dbReference type="Proteomes" id="UP000070646"/>
    </source>
</evidence>
<proteinExistence type="predicted"/>
<name>A0A133NER7_CLOPF</name>
<comment type="caution">
    <text evidence="1">The sequence shown here is derived from an EMBL/GenBank/DDBJ whole genome shotgun (WGS) entry which is preliminary data.</text>
</comment>
<gene>
    <name evidence="1" type="ORF">HMPREF3222_00116</name>
</gene>
<evidence type="ECO:0000313" key="1">
    <source>
        <dbReference type="EMBL" id="KXA14791.1"/>
    </source>
</evidence>
<dbReference type="Proteomes" id="UP000070646">
    <property type="component" value="Unassembled WGS sequence"/>
</dbReference>
<dbReference type="AlphaFoldDB" id="A0A133NER7"/>